<dbReference type="PANTHER" id="PTHR30521:SF0">
    <property type="entry name" value="DYP-TYPE PEROXIDASE FAMILY PROTEIN"/>
    <property type="match status" value="1"/>
</dbReference>
<dbReference type="NCBIfam" id="TIGR01413">
    <property type="entry name" value="Dyp_perox_fam"/>
    <property type="match status" value="1"/>
</dbReference>
<dbReference type="InterPro" id="IPR048328">
    <property type="entry name" value="Dyp_perox_C"/>
</dbReference>
<dbReference type="InterPro" id="IPR011008">
    <property type="entry name" value="Dimeric_a/b-barrel"/>
</dbReference>
<dbReference type="InterPro" id="IPR048327">
    <property type="entry name" value="Dyp_perox_N"/>
</dbReference>
<evidence type="ECO:0000256" key="5">
    <source>
        <dbReference type="ARBA" id="ARBA00023004"/>
    </source>
</evidence>
<reference evidence="9 10" key="1">
    <citation type="submission" date="2023-09" db="EMBL/GenBank/DDBJ databases">
        <authorList>
            <person name="Rey-Velasco X."/>
        </authorList>
    </citation>
    <scope>NUCLEOTIDE SEQUENCE [LARGE SCALE GENOMIC DNA]</scope>
    <source>
        <strain evidence="9 10">P050</strain>
    </source>
</reference>
<keyword evidence="4 9" id="KW-0560">Oxidoreductase</keyword>
<protein>
    <submittedName>
        <fullName evidence="9">Dyp-type peroxidase</fullName>
        <ecNumber evidence="9">1.11.1.-</ecNumber>
    </submittedName>
</protein>
<evidence type="ECO:0000259" key="7">
    <source>
        <dbReference type="Pfam" id="PF04261"/>
    </source>
</evidence>
<evidence type="ECO:0000259" key="8">
    <source>
        <dbReference type="Pfam" id="PF20628"/>
    </source>
</evidence>
<dbReference type="EMBL" id="JAVRHV010000003">
    <property type="protein sequence ID" value="MDT0553042.1"/>
    <property type="molecule type" value="Genomic_DNA"/>
</dbReference>
<dbReference type="PROSITE" id="PS51404">
    <property type="entry name" value="DYP_PEROXIDASE"/>
    <property type="match status" value="1"/>
</dbReference>
<keyword evidence="2 9" id="KW-0575">Peroxidase</keyword>
<evidence type="ECO:0000256" key="4">
    <source>
        <dbReference type="ARBA" id="ARBA00023002"/>
    </source>
</evidence>
<keyword evidence="3" id="KW-0479">Metal-binding</keyword>
<evidence type="ECO:0000256" key="3">
    <source>
        <dbReference type="ARBA" id="ARBA00022723"/>
    </source>
</evidence>
<keyword evidence="10" id="KW-1185">Reference proteome</keyword>
<organism evidence="9 10">
    <name type="scientific">Urechidicola vernalis</name>
    <dbReference type="NCBI Taxonomy" id="3075600"/>
    <lineage>
        <taxon>Bacteria</taxon>
        <taxon>Pseudomonadati</taxon>
        <taxon>Bacteroidota</taxon>
        <taxon>Flavobacteriia</taxon>
        <taxon>Flavobacteriales</taxon>
        <taxon>Flavobacteriaceae</taxon>
        <taxon>Urechidicola</taxon>
    </lineage>
</organism>
<dbReference type="InterPro" id="IPR006314">
    <property type="entry name" value="Dyp_peroxidase"/>
</dbReference>
<evidence type="ECO:0000313" key="9">
    <source>
        <dbReference type="EMBL" id="MDT0553042.1"/>
    </source>
</evidence>
<dbReference type="GO" id="GO:0004601">
    <property type="term" value="F:peroxidase activity"/>
    <property type="evidence" value="ECO:0007669"/>
    <property type="project" value="UniProtKB-KW"/>
</dbReference>
<accession>A0ABU2Y4D2</accession>
<keyword evidence="5" id="KW-0408">Iron</keyword>
<dbReference type="EC" id="1.11.1.-" evidence="9"/>
<gene>
    <name evidence="9" type="ORF">RM519_07285</name>
</gene>
<dbReference type="Proteomes" id="UP001252186">
    <property type="component" value="Unassembled WGS sequence"/>
</dbReference>
<sequence length="289" mass="32413">MEGSTSAIFLEYKVKNDVNVIGLKKALLKVYEKNSDQILILMSFSKKGFAVLGANAPEGLQDFKTLNGINNLSMPTSQSDIFIWAHSFSKSVMFDFQESAKEILNEFLTLDLEQEGFRYHDSRDLTGFVDGSANPKGDKRMEEVLVPIGENNGNGSFVITQKWVHDLASFHSHKVEEQEKIIGRTKVDSIELEGDAMPKDSHVSSVDLKVDGEAMKIYRRSFPFANAEEKGLFFLGFAKNLQRFDVQLESMLGLSDDGISDRIMDFSIPKTGGYYFAPSVKELLKHLTN</sequence>
<feature type="domain" description="Dyp-type peroxidase C-terminal" evidence="8">
    <location>
        <begin position="121"/>
        <end position="281"/>
    </location>
</feature>
<evidence type="ECO:0000256" key="2">
    <source>
        <dbReference type="ARBA" id="ARBA00022559"/>
    </source>
</evidence>
<proteinExistence type="inferred from homology"/>
<comment type="caution">
    <text evidence="9">The sequence shown here is derived from an EMBL/GenBank/DDBJ whole genome shotgun (WGS) entry which is preliminary data.</text>
</comment>
<evidence type="ECO:0000313" key="10">
    <source>
        <dbReference type="Proteomes" id="UP001252186"/>
    </source>
</evidence>
<comment type="similarity">
    <text evidence="6">Belongs to the DyP-type peroxidase family.</text>
</comment>
<comment type="cofactor">
    <cofactor evidence="1">
        <name>heme b</name>
        <dbReference type="ChEBI" id="CHEBI:60344"/>
    </cofactor>
</comment>
<dbReference type="PANTHER" id="PTHR30521">
    <property type="entry name" value="DEFERROCHELATASE/PEROXIDASE"/>
    <property type="match status" value="1"/>
</dbReference>
<evidence type="ECO:0000256" key="6">
    <source>
        <dbReference type="ARBA" id="ARBA00025737"/>
    </source>
</evidence>
<dbReference type="Pfam" id="PF04261">
    <property type="entry name" value="Dyp_perox_N"/>
    <property type="match status" value="1"/>
</dbReference>
<dbReference type="Pfam" id="PF20628">
    <property type="entry name" value="Dyp_perox_C"/>
    <property type="match status" value="1"/>
</dbReference>
<name>A0ABU2Y4D2_9FLAO</name>
<dbReference type="SUPFAM" id="SSF54909">
    <property type="entry name" value="Dimeric alpha+beta barrel"/>
    <property type="match status" value="1"/>
</dbReference>
<feature type="domain" description="Dyp-type peroxidase N-terminal" evidence="7">
    <location>
        <begin position="35"/>
        <end position="118"/>
    </location>
</feature>
<evidence type="ECO:0000256" key="1">
    <source>
        <dbReference type="ARBA" id="ARBA00001970"/>
    </source>
</evidence>
<dbReference type="RefSeq" id="WP_311593023.1">
    <property type="nucleotide sequence ID" value="NZ_JAVRHV010000003.1"/>
</dbReference>